<dbReference type="EMBL" id="DSRP01000208">
    <property type="protein sequence ID" value="HGG91896.1"/>
    <property type="molecule type" value="Genomic_DNA"/>
</dbReference>
<name>A0A7C4AGC9_9BACT</name>
<accession>A0A7C4AGC9</accession>
<dbReference type="GO" id="GO:0004777">
    <property type="term" value="F:succinate-semialdehyde dehydrogenase (NAD+) activity"/>
    <property type="evidence" value="ECO:0007669"/>
    <property type="project" value="TreeGrafter"/>
</dbReference>
<evidence type="ECO:0000313" key="3">
    <source>
        <dbReference type="EMBL" id="HGG91896.1"/>
    </source>
</evidence>
<dbReference type="InterPro" id="IPR016163">
    <property type="entry name" value="Ald_DH_C"/>
</dbReference>
<dbReference type="InterPro" id="IPR015590">
    <property type="entry name" value="Aldehyde_DH_dom"/>
</dbReference>
<dbReference type="InterPro" id="IPR047110">
    <property type="entry name" value="GABD/Sad-like"/>
</dbReference>
<dbReference type="SUPFAM" id="SSF53720">
    <property type="entry name" value="ALDH-like"/>
    <property type="match status" value="1"/>
</dbReference>
<gene>
    <name evidence="3" type="ORF">ENR59_02960</name>
</gene>
<reference evidence="3" key="1">
    <citation type="journal article" date="2020" name="mSystems">
        <title>Genome- and Community-Level Interaction Insights into Carbon Utilization and Element Cycling Functions of Hydrothermarchaeota in Hydrothermal Sediment.</title>
        <authorList>
            <person name="Zhou Z."/>
            <person name="Liu Y."/>
            <person name="Xu W."/>
            <person name="Pan J."/>
            <person name="Luo Z.H."/>
            <person name="Li M."/>
        </authorList>
    </citation>
    <scope>NUCLEOTIDE SEQUENCE [LARGE SCALE GENOMIC DNA]</scope>
    <source>
        <strain evidence="3">SpSt-413</strain>
    </source>
</reference>
<keyword evidence="1" id="KW-0560">Oxidoreductase</keyword>
<dbReference type="Gene3D" id="3.40.309.10">
    <property type="entry name" value="Aldehyde Dehydrogenase, Chain A, domain 2"/>
    <property type="match status" value="1"/>
</dbReference>
<dbReference type="AlphaFoldDB" id="A0A7C4AGC9"/>
<dbReference type="InterPro" id="IPR016161">
    <property type="entry name" value="Ald_DH/histidinol_DH"/>
</dbReference>
<evidence type="ECO:0000256" key="1">
    <source>
        <dbReference type="ARBA" id="ARBA00023002"/>
    </source>
</evidence>
<dbReference type="FunFam" id="3.40.309.10:FF:000010">
    <property type="entry name" value="Gamma-aminobutyraldehyde dehydrogenase"/>
    <property type="match status" value="1"/>
</dbReference>
<dbReference type="Pfam" id="PF00171">
    <property type="entry name" value="Aldedh"/>
    <property type="match status" value="1"/>
</dbReference>
<dbReference type="Gene3D" id="3.40.605.10">
    <property type="entry name" value="Aldehyde Dehydrogenase, Chain A, domain 1"/>
    <property type="match status" value="1"/>
</dbReference>
<feature type="domain" description="Aldehyde dehydrogenase" evidence="2">
    <location>
        <begin position="4"/>
        <end position="313"/>
    </location>
</feature>
<dbReference type="PANTHER" id="PTHR43217">
    <property type="entry name" value="SUCCINATE SEMIALDEHYDE DEHYDROGENASE [NAD(P)+] SAD"/>
    <property type="match status" value="1"/>
</dbReference>
<organism evidence="3">
    <name type="scientific">Fundidesulfovibrio putealis</name>
    <dbReference type="NCBI Taxonomy" id="270496"/>
    <lineage>
        <taxon>Bacteria</taxon>
        <taxon>Pseudomonadati</taxon>
        <taxon>Thermodesulfobacteriota</taxon>
        <taxon>Desulfovibrionia</taxon>
        <taxon>Desulfovibrionales</taxon>
        <taxon>Desulfovibrionaceae</taxon>
        <taxon>Fundidesulfovibrio</taxon>
    </lineage>
</organism>
<dbReference type="InterPro" id="IPR016162">
    <property type="entry name" value="Ald_DH_N"/>
</dbReference>
<evidence type="ECO:0000259" key="2">
    <source>
        <dbReference type="Pfam" id="PF00171"/>
    </source>
</evidence>
<comment type="caution">
    <text evidence="3">The sequence shown here is derived from an EMBL/GenBank/DDBJ whole genome shotgun (WGS) entry which is preliminary data.</text>
</comment>
<protein>
    <submittedName>
        <fullName evidence="3">Aldehyde dehydrogenase family protein</fullName>
    </submittedName>
</protein>
<proteinExistence type="predicted"/>
<sequence>MRFAAPALMAGNAVLIKHAPNVTGCALALEELLGACGMPDDLFRVLVLPEDRVAAVIEDRRVRGISLTGSCRAGSAVAAVAGRALKKTVLELGGSDPFIVLEDADLDKAVATAVGARFYNGGQTCISAKRFLVHKKVAKAFASAVAHGVSQLRVGDPQDPHTRIGPLARRDLRDTLERQVNESVRLGARVALEGGSVDGPGFYYRPVVLEGVRPGMPVFEEEVFGPVASVTSVEDAAEALRLANMTRYGLGASVWTANAALGRKLADNLEAGAVAVNALLKSDPRLPFGGVKDSGYGRELGREGLLEFVNVKTLRTP</sequence>
<dbReference type="PANTHER" id="PTHR43217:SF1">
    <property type="entry name" value="SUCCINATE SEMIALDEHYDE DEHYDROGENASE [NAD(P)+] SAD"/>
    <property type="match status" value="1"/>
</dbReference>